<sequence length="266" mass="31130">MNNQHPSAWASGLQLQLEPPAIHTRVAKVPEGSHRRYPPTPYPHARHAQLPSEIPRPQPGSLYPPRVTTIYPPPVPVLLAKPVAKSRSPSKTPTYESAPAPPPMIVRLPDGWEKGRRFPLIPEQEPPKKVYAHGPVFPDLKREDYRPRCGVCLNTFSSCQDLNHHYKVYHPEQFEKEERRVRQEERLARERKHRVQEEERRAEEEERRVRTEGRRAYERREQELEDQERGKGAARRSGRDDYDDRRPHAPPQHTKPPGNIIVHYRY</sequence>
<evidence type="ECO:0000313" key="3">
    <source>
        <dbReference type="EMBL" id="CCA76457.1"/>
    </source>
</evidence>
<name>G4TYR4_SERID</name>
<keyword evidence="4" id="KW-1185">Reference proteome</keyword>
<feature type="domain" description="C2H2-type" evidence="2">
    <location>
        <begin position="149"/>
        <end position="170"/>
    </location>
</feature>
<accession>G4TYR4</accession>
<proteinExistence type="predicted"/>
<comment type="caution">
    <text evidence="3">The sequence shown here is derived from an EMBL/GenBank/DDBJ whole genome shotgun (WGS) entry which is preliminary data.</text>
</comment>
<dbReference type="PROSITE" id="PS00028">
    <property type="entry name" value="ZINC_FINGER_C2H2_1"/>
    <property type="match status" value="1"/>
</dbReference>
<feature type="region of interest" description="Disordered" evidence="1">
    <location>
        <begin position="188"/>
        <end position="266"/>
    </location>
</feature>
<organism evidence="3 4">
    <name type="scientific">Serendipita indica (strain DSM 11827)</name>
    <name type="common">Root endophyte fungus</name>
    <name type="synonym">Piriformospora indica</name>
    <dbReference type="NCBI Taxonomy" id="1109443"/>
    <lineage>
        <taxon>Eukaryota</taxon>
        <taxon>Fungi</taxon>
        <taxon>Dikarya</taxon>
        <taxon>Basidiomycota</taxon>
        <taxon>Agaricomycotina</taxon>
        <taxon>Agaricomycetes</taxon>
        <taxon>Sebacinales</taxon>
        <taxon>Serendipitaceae</taxon>
        <taxon>Serendipita</taxon>
    </lineage>
</organism>
<evidence type="ECO:0000313" key="4">
    <source>
        <dbReference type="Proteomes" id="UP000007148"/>
    </source>
</evidence>
<feature type="compositionally biased region" description="Basic and acidic residues" evidence="1">
    <location>
        <begin position="195"/>
        <end position="247"/>
    </location>
</feature>
<evidence type="ECO:0000256" key="1">
    <source>
        <dbReference type="SAM" id="MobiDB-lite"/>
    </source>
</evidence>
<evidence type="ECO:0000259" key="2">
    <source>
        <dbReference type="PROSITE" id="PS00028"/>
    </source>
</evidence>
<dbReference type="AlphaFoldDB" id="G4TYR4"/>
<dbReference type="HOGENOM" id="CLU_1046289_0_0_1"/>
<feature type="region of interest" description="Disordered" evidence="1">
    <location>
        <begin position="1"/>
        <end position="63"/>
    </location>
</feature>
<protein>
    <recommendedName>
        <fullName evidence="2">C2H2-type domain-containing protein</fullName>
    </recommendedName>
</protein>
<dbReference type="EMBL" id="CAFZ01000764">
    <property type="protein sequence ID" value="CCA76457.1"/>
    <property type="molecule type" value="Genomic_DNA"/>
</dbReference>
<gene>
    <name evidence="3" type="ORF">PIIN_10450</name>
</gene>
<reference evidence="3 4" key="1">
    <citation type="journal article" date="2011" name="PLoS Pathog.">
        <title>Endophytic Life Strategies Decoded by Genome and Transcriptome Analyses of the Mutualistic Root Symbiont Piriformospora indica.</title>
        <authorList>
            <person name="Zuccaro A."/>
            <person name="Lahrmann U."/>
            <person name="Guldener U."/>
            <person name="Langen G."/>
            <person name="Pfiffi S."/>
            <person name="Biedenkopf D."/>
            <person name="Wong P."/>
            <person name="Samans B."/>
            <person name="Grimm C."/>
            <person name="Basiewicz M."/>
            <person name="Murat C."/>
            <person name="Martin F."/>
            <person name="Kogel K.H."/>
        </authorList>
    </citation>
    <scope>NUCLEOTIDE SEQUENCE [LARGE SCALE GENOMIC DNA]</scope>
    <source>
        <strain evidence="3 4">DSM 11827</strain>
    </source>
</reference>
<dbReference type="InParanoid" id="G4TYR4"/>
<feature type="region of interest" description="Disordered" evidence="1">
    <location>
        <begin position="84"/>
        <end position="104"/>
    </location>
</feature>
<dbReference type="Proteomes" id="UP000007148">
    <property type="component" value="Unassembled WGS sequence"/>
</dbReference>
<dbReference type="InterPro" id="IPR013087">
    <property type="entry name" value="Znf_C2H2_type"/>
</dbReference>